<feature type="binding site" evidence="11">
    <location>
        <position position="196"/>
    </location>
    <ligand>
        <name>Zn(2+)</name>
        <dbReference type="ChEBI" id="CHEBI:29105"/>
        <label>1</label>
    </ligand>
</feature>
<keyword evidence="6 13" id="KW-0378">Hydrolase</keyword>
<dbReference type="Gene3D" id="3.40.630.10">
    <property type="entry name" value="Zn peptidases"/>
    <property type="match status" value="1"/>
</dbReference>
<proteinExistence type="inferred from homology"/>
<feature type="binding site" evidence="11">
    <location>
        <position position="140"/>
    </location>
    <ligand>
        <name>Zn(2+)</name>
        <dbReference type="ChEBI" id="CHEBI:29105"/>
        <label>1</label>
    </ligand>
</feature>
<evidence type="ECO:0000256" key="6">
    <source>
        <dbReference type="ARBA" id="ARBA00022801"/>
    </source>
</evidence>
<dbReference type="InterPro" id="IPR001261">
    <property type="entry name" value="ArgE/DapE_CS"/>
</dbReference>
<evidence type="ECO:0000256" key="5">
    <source>
        <dbReference type="ARBA" id="ARBA00022723"/>
    </source>
</evidence>
<dbReference type="KEGG" id="carl:PXC00_06835"/>
<evidence type="ECO:0000313" key="14">
    <source>
        <dbReference type="Proteomes" id="UP001300604"/>
    </source>
</evidence>
<dbReference type="InterPro" id="IPR010161">
    <property type="entry name" value="Peptidase_M20B"/>
</dbReference>
<sequence>MNAAQRLLKYIRVYTTSDETSSAVPTAKREFDLANQLAEEMRQLGIDHVRVTDMCYVYGEIPATAGKEQVPTLGLIAHMDTAPDFNGEGVNPQIIEQYDGGDVSLGNSGRVLSPREFPHLEKLKGKTLITTDGATLLGADDKAGIAEILTACERLIQEKRPHGRICIGFTPDEEVGSGADHFDIQGFGADFAYTVDGGDSSEISYENFYAAGAVLTIHGFNVHPGDAKNTMLNASLIAMEANSMLPAAETPAHTDGREGFFHLCEMSGTVEQAKLSYIIRDHSKEHFEIRKDMMQKIAEILNEKYGAGTVQAEITDQYENMLSYIKPYPQLVENARKAMRALGVVPCELPIRGGTDGAKLSVSGLPCPNLGTGGHAFHGPYEHITAEDMELSTKIILGILSQFADSATA</sequence>
<dbReference type="PROSITE" id="PS00759">
    <property type="entry name" value="ARGE_DAPE_CPG2_2"/>
    <property type="match status" value="1"/>
</dbReference>
<protein>
    <recommendedName>
        <fullName evidence="9">Peptidase T</fullName>
        <ecNumber evidence="9">3.4.11.4</ecNumber>
    </recommendedName>
</protein>
<dbReference type="SUPFAM" id="SSF55031">
    <property type="entry name" value="Bacterial exopeptidase dimerisation domain"/>
    <property type="match status" value="1"/>
</dbReference>
<evidence type="ECO:0000256" key="3">
    <source>
        <dbReference type="ARBA" id="ARBA00022438"/>
    </source>
</evidence>
<dbReference type="InterPro" id="IPR011650">
    <property type="entry name" value="Peptidase_M20_dimer"/>
</dbReference>
<dbReference type="EC" id="3.4.11.4" evidence="9"/>
<dbReference type="PANTHER" id="PTHR42994">
    <property type="entry name" value="PEPTIDASE T"/>
    <property type="match status" value="1"/>
</dbReference>
<comment type="catalytic activity">
    <reaction evidence="1">
        <text>Release of the N-terminal residue from a tripeptide.</text>
        <dbReference type="EC" id="3.4.11.4"/>
    </reaction>
</comment>
<dbReference type="GO" id="GO:0045148">
    <property type="term" value="F:tripeptide aminopeptidase activity"/>
    <property type="evidence" value="ECO:0007669"/>
    <property type="project" value="UniProtKB-UniRule"/>
</dbReference>
<feature type="binding site" evidence="11">
    <location>
        <position position="174"/>
    </location>
    <ligand>
        <name>Zn(2+)</name>
        <dbReference type="ChEBI" id="CHEBI:29105"/>
        <label>2</label>
    </ligand>
</feature>
<evidence type="ECO:0000256" key="4">
    <source>
        <dbReference type="ARBA" id="ARBA00022670"/>
    </source>
</evidence>
<feature type="binding site" evidence="11">
    <location>
        <position position="378"/>
    </location>
    <ligand>
        <name>Zn(2+)</name>
        <dbReference type="ChEBI" id="CHEBI:29105"/>
        <label>2</label>
    </ligand>
</feature>
<keyword evidence="4" id="KW-0645">Protease</keyword>
<evidence type="ECO:0000256" key="8">
    <source>
        <dbReference type="ARBA" id="ARBA00023049"/>
    </source>
</evidence>
<dbReference type="Proteomes" id="UP001300604">
    <property type="component" value="Chromosome"/>
</dbReference>
<dbReference type="GO" id="GO:0008237">
    <property type="term" value="F:metallopeptidase activity"/>
    <property type="evidence" value="ECO:0007669"/>
    <property type="project" value="UniProtKB-KW"/>
</dbReference>
<reference evidence="13" key="2">
    <citation type="submission" date="2024-06" db="EMBL/GenBank/DDBJ databases">
        <title>Caproicibacterium argilliputei sp. nov, a novel caproic acid producing anaerobic bacterium isolated from pit mud.</title>
        <authorList>
            <person name="Xia S."/>
        </authorList>
    </citation>
    <scope>NUCLEOTIDE SEQUENCE</scope>
    <source>
        <strain evidence="13">ZCY20-5</strain>
    </source>
</reference>
<dbReference type="AlphaFoldDB" id="A0AA97DDN0"/>
<dbReference type="PROSITE" id="PS00758">
    <property type="entry name" value="ARGE_DAPE_CPG2_1"/>
    <property type="match status" value="1"/>
</dbReference>
<evidence type="ECO:0000256" key="7">
    <source>
        <dbReference type="ARBA" id="ARBA00022833"/>
    </source>
</evidence>
<dbReference type="InterPro" id="IPR036264">
    <property type="entry name" value="Bact_exopeptidase_dim_dom"/>
</dbReference>
<dbReference type="InterPro" id="IPR002933">
    <property type="entry name" value="Peptidase_M20"/>
</dbReference>
<evidence type="ECO:0000313" key="13">
    <source>
        <dbReference type="EMBL" id="WOC33578.1"/>
    </source>
</evidence>
<evidence type="ECO:0000256" key="10">
    <source>
        <dbReference type="PIRSR" id="PIRSR037215-1"/>
    </source>
</evidence>
<dbReference type="PANTHER" id="PTHR42994:SF1">
    <property type="entry name" value="PEPTIDASE T"/>
    <property type="match status" value="1"/>
</dbReference>
<feature type="domain" description="Peptidase M20 dimerisation" evidence="12">
    <location>
        <begin position="205"/>
        <end position="307"/>
    </location>
</feature>
<dbReference type="RefSeq" id="WP_275846347.1">
    <property type="nucleotide sequence ID" value="NZ_CP135996.1"/>
</dbReference>
<accession>A0AA97DDN0</accession>
<keyword evidence="7 11" id="KW-0862">Zinc</keyword>
<keyword evidence="8" id="KW-0482">Metalloprotease</keyword>
<evidence type="ECO:0000256" key="11">
    <source>
        <dbReference type="PIRSR" id="PIRSR037215-2"/>
    </source>
</evidence>
<evidence type="ECO:0000256" key="1">
    <source>
        <dbReference type="ARBA" id="ARBA00000870"/>
    </source>
</evidence>
<dbReference type="CDD" id="cd03892">
    <property type="entry name" value="M20_peptT"/>
    <property type="match status" value="1"/>
</dbReference>
<dbReference type="EMBL" id="CP135996">
    <property type="protein sequence ID" value="WOC33578.1"/>
    <property type="molecule type" value="Genomic_DNA"/>
</dbReference>
<dbReference type="NCBIfam" id="TIGR01882">
    <property type="entry name" value="peptidase-T"/>
    <property type="match status" value="1"/>
</dbReference>
<feature type="binding site" evidence="11">
    <location>
        <position position="140"/>
    </location>
    <ligand>
        <name>Zn(2+)</name>
        <dbReference type="ChEBI" id="CHEBI:29105"/>
        <label>2</label>
    </ligand>
</feature>
<keyword evidence="14" id="KW-1185">Reference proteome</keyword>
<organism evidence="13 14">
    <name type="scientific">Caproicibacterium argilliputei</name>
    <dbReference type="NCBI Taxonomy" id="3030016"/>
    <lineage>
        <taxon>Bacteria</taxon>
        <taxon>Bacillati</taxon>
        <taxon>Bacillota</taxon>
        <taxon>Clostridia</taxon>
        <taxon>Eubacteriales</taxon>
        <taxon>Oscillospiraceae</taxon>
        <taxon>Caproicibacterium</taxon>
    </lineage>
</organism>
<dbReference type="NCBIfam" id="NF009920">
    <property type="entry name" value="PRK13381.1"/>
    <property type="match status" value="1"/>
</dbReference>
<keyword evidence="5 11" id="KW-0479">Metal-binding</keyword>
<dbReference type="PIRSF" id="PIRSF037215">
    <property type="entry name" value="Peptidase_M20B"/>
    <property type="match status" value="1"/>
</dbReference>
<keyword evidence="3 13" id="KW-0031">Aminopeptidase</keyword>
<reference evidence="13" key="1">
    <citation type="submission" date="2023-09" db="EMBL/GenBank/DDBJ databases">
        <authorList>
            <person name="Zeng C."/>
        </authorList>
    </citation>
    <scope>NUCLEOTIDE SEQUENCE</scope>
    <source>
        <strain evidence="13">ZCY20-5</strain>
    </source>
</reference>
<evidence type="ECO:0000259" key="12">
    <source>
        <dbReference type="Pfam" id="PF07687"/>
    </source>
</evidence>
<dbReference type="Gene3D" id="3.30.70.360">
    <property type="match status" value="1"/>
</dbReference>
<name>A0AA97DDN0_9FIRM</name>
<feature type="active site" description="Proton acceptor" evidence="10">
    <location>
        <position position="173"/>
    </location>
</feature>
<evidence type="ECO:0000256" key="2">
    <source>
        <dbReference type="ARBA" id="ARBA00009692"/>
    </source>
</evidence>
<evidence type="ECO:0000256" key="9">
    <source>
        <dbReference type="NCBIfam" id="TIGR01882"/>
    </source>
</evidence>
<dbReference type="Pfam" id="PF07687">
    <property type="entry name" value="M20_dimer"/>
    <property type="match status" value="1"/>
</dbReference>
<dbReference type="Pfam" id="PF01546">
    <property type="entry name" value="Peptidase_M20"/>
    <property type="match status" value="1"/>
</dbReference>
<comment type="cofactor">
    <cofactor evidence="11">
        <name>Zn(2+)</name>
        <dbReference type="ChEBI" id="CHEBI:29105"/>
    </cofactor>
    <text evidence="11">Binds 2 Zn(2+) ions per subunit.</text>
</comment>
<comment type="similarity">
    <text evidence="2">Belongs to the peptidase M20B family.</text>
</comment>
<feature type="binding site" evidence="11">
    <location>
        <position position="78"/>
    </location>
    <ligand>
        <name>Zn(2+)</name>
        <dbReference type="ChEBI" id="CHEBI:29105"/>
        <label>1</label>
    </ligand>
</feature>
<dbReference type="GO" id="GO:0008270">
    <property type="term" value="F:zinc ion binding"/>
    <property type="evidence" value="ECO:0007669"/>
    <property type="project" value="InterPro"/>
</dbReference>
<gene>
    <name evidence="13" type="primary">pepT</name>
    <name evidence="13" type="ORF">PXC00_06835</name>
</gene>
<feature type="active site" evidence="10">
    <location>
        <position position="80"/>
    </location>
</feature>
<dbReference type="SUPFAM" id="SSF53187">
    <property type="entry name" value="Zn-dependent exopeptidases"/>
    <property type="match status" value="1"/>
</dbReference>
<dbReference type="NCBIfam" id="NF003976">
    <property type="entry name" value="PRK05469.1"/>
    <property type="match status" value="1"/>
</dbReference>
<dbReference type="GO" id="GO:0006518">
    <property type="term" value="P:peptide metabolic process"/>
    <property type="evidence" value="ECO:0007669"/>
    <property type="project" value="InterPro"/>
</dbReference>
<dbReference type="GO" id="GO:0006508">
    <property type="term" value="P:proteolysis"/>
    <property type="evidence" value="ECO:0007669"/>
    <property type="project" value="UniProtKB-UniRule"/>
</dbReference>